<keyword evidence="5" id="KW-1185">Reference proteome</keyword>
<dbReference type="Gene3D" id="3.40.630.30">
    <property type="match status" value="1"/>
</dbReference>
<dbReference type="CDD" id="cd04301">
    <property type="entry name" value="NAT_SF"/>
    <property type="match status" value="1"/>
</dbReference>
<keyword evidence="2" id="KW-0012">Acyltransferase</keyword>
<evidence type="ECO:0000259" key="3">
    <source>
        <dbReference type="PROSITE" id="PS51186"/>
    </source>
</evidence>
<reference evidence="4 5" key="1">
    <citation type="submission" date="2016-10" db="EMBL/GenBank/DDBJ databases">
        <authorList>
            <person name="de Groot N.N."/>
        </authorList>
    </citation>
    <scope>NUCLEOTIDE SEQUENCE [LARGE SCALE GENOMIC DNA]</scope>
    <source>
        <strain evidence="4 5">CGMCC 1.9157</strain>
    </source>
</reference>
<evidence type="ECO:0000256" key="2">
    <source>
        <dbReference type="ARBA" id="ARBA00023315"/>
    </source>
</evidence>
<dbReference type="InterPro" id="IPR050832">
    <property type="entry name" value="Bact_Acetyltransf"/>
</dbReference>
<dbReference type="STRING" id="655353.SAMN04488056_103189"/>
<accession>A0A1I5EHK7</accession>
<dbReference type="GO" id="GO:0016747">
    <property type="term" value="F:acyltransferase activity, transferring groups other than amino-acyl groups"/>
    <property type="evidence" value="ECO:0007669"/>
    <property type="project" value="InterPro"/>
</dbReference>
<evidence type="ECO:0000313" key="5">
    <source>
        <dbReference type="Proteomes" id="UP000199236"/>
    </source>
</evidence>
<dbReference type="PROSITE" id="PS51186">
    <property type="entry name" value="GNAT"/>
    <property type="match status" value="1"/>
</dbReference>
<feature type="domain" description="N-acetyltransferase" evidence="3">
    <location>
        <begin position="5"/>
        <end position="156"/>
    </location>
</feature>
<evidence type="ECO:0000313" key="4">
    <source>
        <dbReference type="EMBL" id="SFO11012.1"/>
    </source>
</evidence>
<proteinExistence type="predicted"/>
<gene>
    <name evidence="4" type="ORF">SAMN04488056_103189</name>
</gene>
<protein>
    <submittedName>
        <fullName evidence="4">Acetyltransferase (GNAT) family protein</fullName>
    </submittedName>
</protein>
<dbReference type="InterPro" id="IPR000182">
    <property type="entry name" value="GNAT_dom"/>
</dbReference>
<dbReference type="RefSeq" id="WP_090070781.1">
    <property type="nucleotide sequence ID" value="NZ_FOVR01000003.1"/>
</dbReference>
<dbReference type="InterPro" id="IPR016181">
    <property type="entry name" value="Acyl_CoA_acyltransferase"/>
</dbReference>
<dbReference type="OrthoDB" id="9789603at2"/>
<dbReference type="Proteomes" id="UP000199236">
    <property type="component" value="Unassembled WGS sequence"/>
</dbReference>
<keyword evidence="1 4" id="KW-0808">Transferase</keyword>
<dbReference type="AlphaFoldDB" id="A0A1I5EHK7"/>
<dbReference type="SUPFAM" id="SSF55729">
    <property type="entry name" value="Acyl-CoA N-acyltransferases (Nat)"/>
    <property type="match status" value="1"/>
</dbReference>
<dbReference type="PANTHER" id="PTHR43877:SF2">
    <property type="entry name" value="AMINOALKYLPHOSPHONATE N-ACETYLTRANSFERASE-RELATED"/>
    <property type="match status" value="1"/>
</dbReference>
<evidence type="ECO:0000256" key="1">
    <source>
        <dbReference type="ARBA" id="ARBA00022679"/>
    </source>
</evidence>
<name>A0A1I5EHK7_9HYPH</name>
<dbReference type="Pfam" id="PF00583">
    <property type="entry name" value="Acetyltransf_1"/>
    <property type="match status" value="1"/>
</dbReference>
<organism evidence="4 5">
    <name type="scientific">Cohaesibacter marisflavi</name>
    <dbReference type="NCBI Taxonomy" id="655353"/>
    <lineage>
        <taxon>Bacteria</taxon>
        <taxon>Pseudomonadati</taxon>
        <taxon>Pseudomonadota</taxon>
        <taxon>Alphaproteobacteria</taxon>
        <taxon>Hyphomicrobiales</taxon>
        <taxon>Cohaesibacteraceae</taxon>
    </lineage>
</organism>
<dbReference type="EMBL" id="FOVR01000003">
    <property type="protein sequence ID" value="SFO11012.1"/>
    <property type="molecule type" value="Genomic_DNA"/>
</dbReference>
<dbReference type="PANTHER" id="PTHR43877">
    <property type="entry name" value="AMINOALKYLPHOSPHONATE N-ACETYLTRANSFERASE-RELATED-RELATED"/>
    <property type="match status" value="1"/>
</dbReference>
<sequence length="157" mass="17044">MIKGARQRQADDPVLADMLALIQKSFAYMDGRIDPPSSMLALTIADIARQCESGEVWSIGAPVKACVFLTRKPDCLYLGKLAVASEARGQGLGAQLVEIATQRALALGYHTLELQTRIELIKNHRIFAALGFTKTAETAHPGYDRVTSITMRKSIGA</sequence>